<dbReference type="GO" id="GO:0003964">
    <property type="term" value="F:RNA-directed DNA polymerase activity"/>
    <property type="evidence" value="ECO:0007669"/>
    <property type="project" value="UniProtKB-KW"/>
</dbReference>
<dbReference type="PANTHER" id="PTHR42648:SF11">
    <property type="entry name" value="TRANSPOSON TY4-P GAG-POL POLYPROTEIN"/>
    <property type="match status" value="1"/>
</dbReference>
<dbReference type="Gene3D" id="3.30.420.10">
    <property type="entry name" value="Ribonuclease H-like superfamily/Ribonuclease H"/>
    <property type="match status" value="1"/>
</dbReference>
<comment type="catalytic activity">
    <reaction evidence="15">
        <text>DNA(n) + a 2'-deoxyribonucleoside 5'-triphosphate = DNA(n+1) + diphosphate</text>
        <dbReference type="Rhea" id="RHEA:22508"/>
        <dbReference type="Rhea" id="RHEA-COMP:17339"/>
        <dbReference type="Rhea" id="RHEA-COMP:17340"/>
        <dbReference type="ChEBI" id="CHEBI:33019"/>
        <dbReference type="ChEBI" id="CHEBI:61560"/>
        <dbReference type="ChEBI" id="CHEBI:173112"/>
        <dbReference type="EC" id="2.7.7.7"/>
    </reaction>
</comment>
<accession>A0A9Q3HYA6</accession>
<evidence type="ECO:0000256" key="7">
    <source>
        <dbReference type="ARBA" id="ARBA00022842"/>
    </source>
</evidence>
<keyword evidence="10" id="KW-0695">RNA-directed DNA polymerase</keyword>
<dbReference type="InterPro" id="IPR012337">
    <property type="entry name" value="RNaseH-like_sf"/>
</dbReference>
<evidence type="ECO:0000256" key="12">
    <source>
        <dbReference type="ARBA" id="ARBA00023172"/>
    </source>
</evidence>
<dbReference type="Pfam" id="PF07727">
    <property type="entry name" value="RVT_2"/>
    <property type="match status" value="1"/>
</dbReference>
<dbReference type="GO" id="GO:0016787">
    <property type="term" value="F:hydrolase activity"/>
    <property type="evidence" value="ECO:0007669"/>
    <property type="project" value="UniProtKB-KW"/>
</dbReference>
<evidence type="ECO:0000256" key="13">
    <source>
        <dbReference type="ARBA" id="ARBA00023268"/>
    </source>
</evidence>
<dbReference type="GO" id="GO:0046872">
    <property type="term" value="F:metal ion binding"/>
    <property type="evidence" value="ECO:0007669"/>
    <property type="project" value="UniProtKB-KW"/>
</dbReference>
<evidence type="ECO:0000259" key="16">
    <source>
        <dbReference type="PROSITE" id="PS50994"/>
    </source>
</evidence>
<dbReference type="Pfam" id="PF13976">
    <property type="entry name" value="gag_pre-integrs"/>
    <property type="match status" value="1"/>
</dbReference>
<evidence type="ECO:0000256" key="6">
    <source>
        <dbReference type="ARBA" id="ARBA00022801"/>
    </source>
</evidence>
<evidence type="ECO:0000313" key="17">
    <source>
        <dbReference type="EMBL" id="MBW0522566.1"/>
    </source>
</evidence>
<dbReference type="SUPFAM" id="SSF53098">
    <property type="entry name" value="Ribonuclease H-like"/>
    <property type="match status" value="1"/>
</dbReference>
<dbReference type="InterPro" id="IPR036397">
    <property type="entry name" value="RNaseH_sf"/>
</dbReference>
<sequence>MDDFWINLLLASGEPPEVNLSTRPRNPVDTRLLWHRRMGHLSIRNIKRLLQFKAADGIPSIKCDCIGICHPCSVAKSQHQPFQGISRQMVQGPGDVIIADLMGPLPPSLDRKKYVLTIQDCFSRLTVAIPLLDKTEAKVELQQWILQFMNTTGCKVKIVRTDNGSEFKNIIFNDFLKQQGILREYSMPYEHHQNGKIERTNWTISEMARTSLNWANLPVTLWPWAYRHAVWIFNCTLHADSTKTPYEIVAKRKPSLDMLRVFGSKAFLYTHNFRKGLSDRATIARAASVKFDELSTYRGSCGNVGEIQSKELFDGSMIEEIQKQDQMVNQMSKQHDLLNSMPNSYKDAMNSHESNNWSCAIKDKLGIMAQEDVFEITSLKDALATVPHESICSTKCVFVKKDKPQRYKARLVARGFRQIHGINYEETFAPTPGFGALCLLFSTTCLNGWEVRTFDVKVAFLHSIIDKPVFVWPPQGMCVPKFNVLKLKKALYGTKQAARCWWLHLKEILTNIGFKSNSEDPSTYTYKGSRGEAILWIHVDDGALTTSSAELMDWISGELDKHLKIKWDSEITGLVGISIVNMGNGFKFSQTDLIDKVISLKSSNVMAQSPLPFNCNLKSNPSTVMDKVYLKYIGMMLYISQGTCPDIAYMVNYLARFSMGTDDTHWQALEHLVAYLRYTRMLGIFILTKNSSKEMKCYVDANWGGEGDRSTHGFILFQGSNPICWQSKRQATIAS</sequence>
<keyword evidence="5" id="KW-0255">Endonuclease</keyword>
<keyword evidence="2" id="KW-0548">Nucleotidyltransferase</keyword>
<evidence type="ECO:0000256" key="11">
    <source>
        <dbReference type="ARBA" id="ARBA00022932"/>
    </source>
</evidence>
<evidence type="ECO:0000313" key="18">
    <source>
        <dbReference type="Proteomes" id="UP000765509"/>
    </source>
</evidence>
<keyword evidence="1" id="KW-0815">Transposition</keyword>
<keyword evidence="9" id="KW-0229">DNA integration</keyword>
<dbReference type="OrthoDB" id="3255262at2759"/>
<dbReference type="InterPro" id="IPR001584">
    <property type="entry name" value="Integrase_cat-core"/>
</dbReference>
<evidence type="ECO:0000256" key="2">
    <source>
        <dbReference type="ARBA" id="ARBA00022695"/>
    </source>
</evidence>
<evidence type="ECO:0000256" key="4">
    <source>
        <dbReference type="ARBA" id="ARBA00022723"/>
    </source>
</evidence>
<dbReference type="GO" id="GO:0003887">
    <property type="term" value="F:DNA-directed DNA polymerase activity"/>
    <property type="evidence" value="ECO:0007669"/>
    <property type="project" value="UniProtKB-KW"/>
</dbReference>
<keyword evidence="7" id="KW-0460">Magnesium</keyword>
<dbReference type="Pfam" id="PF00665">
    <property type="entry name" value="rve"/>
    <property type="match status" value="1"/>
</dbReference>
<keyword evidence="11" id="KW-0808">Transferase</keyword>
<evidence type="ECO:0000256" key="5">
    <source>
        <dbReference type="ARBA" id="ARBA00022759"/>
    </source>
</evidence>
<dbReference type="GO" id="GO:0006310">
    <property type="term" value="P:DNA recombination"/>
    <property type="evidence" value="ECO:0007669"/>
    <property type="project" value="UniProtKB-KW"/>
</dbReference>
<dbReference type="EMBL" id="AVOT02029648">
    <property type="protein sequence ID" value="MBW0522566.1"/>
    <property type="molecule type" value="Genomic_DNA"/>
</dbReference>
<dbReference type="AlphaFoldDB" id="A0A9Q3HYA6"/>
<dbReference type="PANTHER" id="PTHR42648">
    <property type="entry name" value="TRANSPOSASE, PUTATIVE-RELATED"/>
    <property type="match status" value="1"/>
</dbReference>
<keyword evidence="4" id="KW-0479">Metal-binding</keyword>
<keyword evidence="13" id="KW-0511">Multifunctional enzyme</keyword>
<keyword evidence="11" id="KW-0239">DNA-directed DNA polymerase</keyword>
<dbReference type="Proteomes" id="UP000765509">
    <property type="component" value="Unassembled WGS sequence"/>
</dbReference>
<dbReference type="GO" id="GO:0005634">
    <property type="term" value="C:nucleus"/>
    <property type="evidence" value="ECO:0007669"/>
    <property type="project" value="UniProtKB-ARBA"/>
</dbReference>
<evidence type="ECO:0000256" key="10">
    <source>
        <dbReference type="ARBA" id="ARBA00022918"/>
    </source>
</evidence>
<organism evidence="17 18">
    <name type="scientific">Austropuccinia psidii MF-1</name>
    <dbReference type="NCBI Taxonomy" id="1389203"/>
    <lineage>
        <taxon>Eukaryota</taxon>
        <taxon>Fungi</taxon>
        <taxon>Dikarya</taxon>
        <taxon>Basidiomycota</taxon>
        <taxon>Pucciniomycotina</taxon>
        <taxon>Pucciniomycetes</taxon>
        <taxon>Pucciniales</taxon>
        <taxon>Sphaerophragmiaceae</taxon>
        <taxon>Austropuccinia</taxon>
    </lineage>
</organism>
<protein>
    <recommendedName>
        <fullName evidence="16">Integrase catalytic domain-containing protein</fullName>
    </recommendedName>
</protein>
<keyword evidence="18" id="KW-1185">Reference proteome</keyword>
<keyword evidence="6" id="KW-0378">Hydrolase</keyword>
<gene>
    <name evidence="17" type="ORF">O181_062281</name>
</gene>
<feature type="domain" description="Integrase catalytic" evidence="16">
    <location>
        <begin position="89"/>
        <end position="253"/>
    </location>
</feature>
<dbReference type="GO" id="GO:0003723">
    <property type="term" value="F:RNA binding"/>
    <property type="evidence" value="ECO:0007669"/>
    <property type="project" value="UniProtKB-KW"/>
</dbReference>
<name>A0A9Q3HYA6_9BASI</name>
<keyword evidence="3" id="KW-0540">Nuclease</keyword>
<comment type="catalytic activity">
    <reaction evidence="14">
        <text>DNA(n) + a 2'-deoxyribonucleoside 5'-triphosphate = DNA(n+1) + diphosphate</text>
        <dbReference type="Rhea" id="RHEA:22508"/>
        <dbReference type="Rhea" id="RHEA-COMP:17339"/>
        <dbReference type="Rhea" id="RHEA-COMP:17340"/>
        <dbReference type="ChEBI" id="CHEBI:33019"/>
        <dbReference type="ChEBI" id="CHEBI:61560"/>
        <dbReference type="ChEBI" id="CHEBI:173112"/>
        <dbReference type="EC" id="2.7.7.49"/>
    </reaction>
</comment>
<dbReference type="InterPro" id="IPR039537">
    <property type="entry name" value="Retrotran_Ty1/copia-like"/>
</dbReference>
<dbReference type="GO" id="GO:0004519">
    <property type="term" value="F:endonuclease activity"/>
    <property type="evidence" value="ECO:0007669"/>
    <property type="project" value="UniProtKB-KW"/>
</dbReference>
<evidence type="ECO:0000256" key="8">
    <source>
        <dbReference type="ARBA" id="ARBA00022884"/>
    </source>
</evidence>
<evidence type="ECO:0000256" key="15">
    <source>
        <dbReference type="ARBA" id="ARBA00049244"/>
    </source>
</evidence>
<dbReference type="InterPro" id="IPR025724">
    <property type="entry name" value="GAG-pre-integrase_dom"/>
</dbReference>
<dbReference type="GO" id="GO:0032196">
    <property type="term" value="P:transposition"/>
    <property type="evidence" value="ECO:0007669"/>
    <property type="project" value="UniProtKB-KW"/>
</dbReference>
<dbReference type="PROSITE" id="PS50994">
    <property type="entry name" value="INTEGRASE"/>
    <property type="match status" value="1"/>
</dbReference>
<evidence type="ECO:0000256" key="3">
    <source>
        <dbReference type="ARBA" id="ARBA00022722"/>
    </source>
</evidence>
<evidence type="ECO:0000256" key="14">
    <source>
        <dbReference type="ARBA" id="ARBA00048173"/>
    </source>
</evidence>
<evidence type="ECO:0000256" key="9">
    <source>
        <dbReference type="ARBA" id="ARBA00022908"/>
    </source>
</evidence>
<reference evidence="17" key="1">
    <citation type="submission" date="2021-03" db="EMBL/GenBank/DDBJ databases">
        <title>Draft genome sequence of rust myrtle Austropuccinia psidii MF-1, a brazilian biotype.</title>
        <authorList>
            <person name="Quecine M.C."/>
            <person name="Pachon D.M.R."/>
            <person name="Bonatelli M.L."/>
            <person name="Correr F.H."/>
            <person name="Franceschini L.M."/>
            <person name="Leite T.F."/>
            <person name="Margarido G.R.A."/>
            <person name="Almeida C.A."/>
            <person name="Ferrarezi J.A."/>
            <person name="Labate C.A."/>
        </authorList>
    </citation>
    <scope>NUCLEOTIDE SEQUENCE</scope>
    <source>
        <strain evidence="17">MF-1</strain>
    </source>
</reference>
<evidence type="ECO:0000256" key="1">
    <source>
        <dbReference type="ARBA" id="ARBA00022578"/>
    </source>
</evidence>
<proteinExistence type="predicted"/>
<keyword evidence="8" id="KW-0694">RNA-binding</keyword>
<dbReference type="InterPro" id="IPR013103">
    <property type="entry name" value="RVT_2"/>
</dbReference>
<comment type="caution">
    <text evidence="17">The sequence shown here is derived from an EMBL/GenBank/DDBJ whole genome shotgun (WGS) entry which is preliminary data.</text>
</comment>
<dbReference type="GO" id="GO:0015074">
    <property type="term" value="P:DNA integration"/>
    <property type="evidence" value="ECO:0007669"/>
    <property type="project" value="UniProtKB-KW"/>
</dbReference>
<keyword evidence="12" id="KW-0233">DNA recombination</keyword>